<evidence type="ECO:0000256" key="10">
    <source>
        <dbReference type="SAM" id="Coils"/>
    </source>
</evidence>
<evidence type="ECO:0000256" key="2">
    <source>
        <dbReference type="ARBA" id="ARBA00009220"/>
    </source>
</evidence>
<evidence type="ECO:0000256" key="5">
    <source>
        <dbReference type="ARBA" id="ARBA00022806"/>
    </source>
</evidence>
<dbReference type="InterPro" id="IPR001650">
    <property type="entry name" value="Helicase_C-like"/>
</dbReference>
<evidence type="ECO:0000256" key="7">
    <source>
        <dbReference type="ARBA" id="ARBA00022853"/>
    </source>
</evidence>
<keyword evidence="9" id="KW-0539">Nucleus</keyword>
<keyword evidence="5" id="KW-0347">Helicase</keyword>
<keyword evidence="16" id="KW-1185">Reference proteome</keyword>
<feature type="domain" description="HSA" evidence="14">
    <location>
        <begin position="342"/>
        <end position="414"/>
    </location>
</feature>
<feature type="compositionally biased region" description="Polar residues" evidence="11">
    <location>
        <begin position="1938"/>
        <end position="1960"/>
    </location>
</feature>
<dbReference type="SMART" id="SM00490">
    <property type="entry name" value="HELICc"/>
    <property type="match status" value="1"/>
</dbReference>
<keyword evidence="4" id="KW-0378">Hydrolase</keyword>
<dbReference type="Pfam" id="PF07529">
    <property type="entry name" value="HSA"/>
    <property type="match status" value="1"/>
</dbReference>
<accession>A0ABQ7S6H5</accession>
<sequence length="2124" mass="242530">MDNAAKLNGIQEQYNELRLQIYDELLELYFHKFKSNSAQDFSSWQNEPSIIKLKHEITCCEIEDDDSFTKLINFTYLDNVLPSTTSFSGEREAVAPSATPTDFSSTVSESKQQPEQSAGTVVEHTNERRQPQQKDDINREADKTKLDDESNIKNAEEAEEIQMEVDAQIDQHGPQESDRQPITTTATATAPVKIDADADRDARNDLQSMDIDATVTSSEPTQIESQVKDSQRTPLPIHCVTTTAPSTQPKAVNDLSASSSTLSRQLKDIPRTPTSTQSAILSPSHYTHSHHQPDAALSPSPQQSTLHVRSQPKHRPPLMPPHAITNRVTELIRQGLWSQKRLPKVHEPARPRVHWDFLLEEMQWLATDFAQERRYKKALAKKCAKMVGKYHSDKRQQKERAERMHIQNLKRIASTIAKEIRVFWSTIEKVVDQRQQSKLDEKRKRALDLHLKYIVDQTEKFSSEVQKSFTENLKAVATTPIMSSNVSDEENTQTMENVESRLAEDSKMICDEDNQVSRGVDKMSCEDDKSSCNEDDTDEESDVTDDESEEMEEASEDDEESVEGEADDDEGTIDDENGSEEDEGQSESTSSDKDDDANVGIEYLINPDTEKSNEEPQPEEQSRVEKSPVKKETAKKDIKDIAAGAESIQPKGNTLETTTVCTKVPSLLKHTLREYQHIGLDWLVAMYNKKLNGILADEMGLGKTIQTIALLAHLACERGDWGPHLIVVPTSVMLNWEMEFKKWCPAFKILTYYGTPKERRLKRQGWTKPNCFHVCITSYRLVIQDHNSFRRKKWRYLILDEAHNIKNFKSQRWQILLNFNSHRRLLLTGTPLQNDLMELWSLMHFLMPNLFDSHREFKDWFVNPVTGMIEGNNEYNETLIQRLHKVLRPFLLRRLKCDVERQLPQKYEHIVPCRLSKRQRFLYEEFMSLANTKETLAKGNFLSVINVLMQLRKVCNHPNLFEPRPIISPYMVGSIVYKIPGIVTTPTDYDPEKDVDLKALGMEFAHLIALSSFEQSRISQIRAPRNIIENLHVSDNKDEDRMDVDEVTQNDVNLSVDPIPEMSDPKFDHVSVENKRKEDLAARLKLMANLNERRCTASSFITRDVVQAFSFHVSHESAVKYDWYNPSINVFRSGNGYLFCNLAHQLRNNPRLRLNKLVSLLDTAMKSPETRLHELDNILERFVVCVPGVSARPISLHVTHEPSTHAISEKNLKDALRTHLAPRFYCLNKILVNMRTSFPELRLIQYDCGKLQTLSELLWTLKSENHRVLIFTQMSRMLDILEQFLNYHGHTYLRLDGATKIDQRQALMDRFNNDKRIFCFILSTRSGGIGVNLTGADTVIFYDSDWNPTMDAQAQDRCHRIGQTRDVHIYRLISRRTIEENILTKARQKRLLGDVAIEGGNFTTAFFKKQAIQELFNITEESAITETVTAIETGEPSNGGERSTTNGVVSDASVDVRKLEQALCKGEENAGEELDVQAANVANEDAEAELKEFDETIPLDDEARLNGDREEKSEAEAKIDMLVAQMAPIQKYAVKFLESIQEPINAEELKQAEEEIEAQKRDWELNRIESLKKESLENDFSETLLTYPRNAACKQVYHMNGGSEEMPMWAPPTPPTTPPSPVNNQRDQTSDHQQYGLGASCSDMSKMTPTMAARYSALQSIGGSGSGCGFIFEDPIVSEKDLHFDYTLNFLYEPAIMHESALPPVTQPQDNISTSAVSHQKRARMSAPYHPHNTEIRTSQLQQQLQNENVGPLSHLSVVSPTPVQARKPKIRRDEVVCLPKSLFDRQSSTFAKLRRDLKIQKLRCVTKGIDSDPFAMQKFFNSFLNNTPNGRQPQPNSLMSQFQTQPPYTMEMYQQDSLPAWTIQEEWAALLVIQQLQDLPLNLCILSPGHLPNWDFVSDVVNTVGFVFRSFRMCWYHYETIIQPREMLREPHEQRSQQHQPQLPIQTPAASQPQPQIHSSGLPATLGLAQPQRPPTLLPPHLSQAKRPHPSPSLSPQPQSKKAKKSKSQSVDPIVHTPSYTPPVQHRPSKTAKIFVNDKSFQLACCQRFEAISNIRRRRPPPLRTRFRTRDTGNTQLMNEFRVNYDRPLTPMQVARNAKDAQLEWSSCKCTFSDGGSELYRSE</sequence>
<feature type="compositionally biased region" description="Pro residues" evidence="11">
    <location>
        <begin position="1609"/>
        <end position="1621"/>
    </location>
</feature>
<comment type="similarity">
    <text evidence="2">Belongs to the SNF2/RAD54 helicase family. SWR1 subfamily.</text>
</comment>
<feature type="compositionally biased region" description="Basic and acidic residues" evidence="11">
    <location>
        <begin position="124"/>
        <end position="152"/>
    </location>
</feature>
<evidence type="ECO:0000256" key="9">
    <source>
        <dbReference type="ARBA" id="ARBA00023242"/>
    </source>
</evidence>
<keyword evidence="3" id="KW-0547">Nucleotide-binding</keyword>
<feature type="compositionally biased region" description="Basic and acidic residues" evidence="11">
    <location>
        <begin position="519"/>
        <end position="532"/>
    </location>
</feature>
<dbReference type="Pfam" id="PF00176">
    <property type="entry name" value="SNF2-rel_dom"/>
    <property type="match status" value="1"/>
</dbReference>
<dbReference type="PROSITE" id="PS51192">
    <property type="entry name" value="HELICASE_ATP_BIND_1"/>
    <property type="match status" value="1"/>
</dbReference>
<dbReference type="InterPro" id="IPR014012">
    <property type="entry name" value="HSA_dom"/>
</dbReference>
<keyword evidence="10" id="KW-0175">Coiled coil</keyword>
<dbReference type="PANTHER" id="PTHR45685">
    <property type="entry name" value="HELICASE SRCAP-RELATED"/>
    <property type="match status" value="1"/>
</dbReference>
<feature type="compositionally biased region" description="Basic and acidic residues" evidence="11">
    <location>
        <begin position="608"/>
        <end position="640"/>
    </location>
</feature>
<dbReference type="Pfam" id="PF00271">
    <property type="entry name" value="Helicase_C"/>
    <property type="match status" value="1"/>
</dbReference>
<keyword evidence="6" id="KW-0067">ATP-binding</keyword>
<dbReference type="InterPro" id="IPR000330">
    <property type="entry name" value="SNF2_N"/>
</dbReference>
<dbReference type="PROSITE" id="PS51204">
    <property type="entry name" value="HSA"/>
    <property type="match status" value="1"/>
</dbReference>
<keyword evidence="8" id="KW-0238">DNA-binding</keyword>
<dbReference type="Proteomes" id="UP000825002">
    <property type="component" value="Unassembled WGS sequence"/>
</dbReference>
<evidence type="ECO:0000259" key="12">
    <source>
        <dbReference type="PROSITE" id="PS51192"/>
    </source>
</evidence>
<feature type="compositionally biased region" description="Polar residues" evidence="11">
    <location>
        <begin position="481"/>
        <end position="497"/>
    </location>
</feature>
<dbReference type="CDD" id="cd18793">
    <property type="entry name" value="SF2_C_SNF"/>
    <property type="match status" value="1"/>
</dbReference>
<feature type="domain" description="Helicase C-terminal" evidence="13">
    <location>
        <begin position="1253"/>
        <end position="1413"/>
    </location>
</feature>
<feature type="domain" description="Helicase ATP-binding" evidence="12">
    <location>
        <begin position="684"/>
        <end position="849"/>
    </location>
</feature>
<feature type="region of interest" description="Disordered" evidence="11">
    <location>
        <begin position="169"/>
        <end position="199"/>
    </location>
</feature>
<evidence type="ECO:0000256" key="4">
    <source>
        <dbReference type="ARBA" id="ARBA00022801"/>
    </source>
</evidence>
<proteinExistence type="inferred from homology"/>
<feature type="region of interest" description="Disordered" evidence="11">
    <location>
        <begin position="1931"/>
        <end position="2029"/>
    </location>
</feature>
<feature type="region of interest" description="Disordered" evidence="11">
    <location>
        <begin position="87"/>
        <end position="152"/>
    </location>
</feature>
<dbReference type="PROSITE" id="PS51194">
    <property type="entry name" value="HELICASE_CTER"/>
    <property type="match status" value="1"/>
</dbReference>
<evidence type="ECO:0000313" key="16">
    <source>
        <dbReference type="Proteomes" id="UP000825002"/>
    </source>
</evidence>
<feature type="compositionally biased region" description="Polar residues" evidence="11">
    <location>
        <begin position="272"/>
        <end position="286"/>
    </location>
</feature>
<dbReference type="InterPro" id="IPR038718">
    <property type="entry name" value="SNF2-like_sf"/>
</dbReference>
<dbReference type="SMART" id="SM00487">
    <property type="entry name" value="DEXDc"/>
    <property type="match status" value="1"/>
</dbReference>
<dbReference type="Gene3D" id="3.40.50.300">
    <property type="entry name" value="P-loop containing nucleotide triphosphate hydrolases"/>
    <property type="match status" value="1"/>
</dbReference>
<dbReference type="EMBL" id="JAIFTH010000743">
    <property type="protein sequence ID" value="KAG9509011.1"/>
    <property type="molecule type" value="Genomic_DNA"/>
</dbReference>
<feature type="compositionally biased region" description="Polar residues" evidence="11">
    <location>
        <begin position="299"/>
        <end position="308"/>
    </location>
</feature>
<organism evidence="15 16">
    <name type="scientific">Fragariocoptes setiger</name>
    <dbReference type="NCBI Taxonomy" id="1670756"/>
    <lineage>
        <taxon>Eukaryota</taxon>
        <taxon>Metazoa</taxon>
        <taxon>Ecdysozoa</taxon>
        <taxon>Arthropoda</taxon>
        <taxon>Chelicerata</taxon>
        <taxon>Arachnida</taxon>
        <taxon>Acari</taxon>
        <taxon>Acariformes</taxon>
        <taxon>Trombidiformes</taxon>
        <taxon>Prostigmata</taxon>
        <taxon>Eupodina</taxon>
        <taxon>Eriophyoidea</taxon>
        <taxon>Phytoptidae</taxon>
        <taxon>Fragariocoptes</taxon>
    </lineage>
</organism>
<dbReference type="CDD" id="cd18003">
    <property type="entry name" value="DEXQc_SRCAP"/>
    <property type="match status" value="1"/>
</dbReference>
<evidence type="ECO:0000313" key="15">
    <source>
        <dbReference type="EMBL" id="KAG9509011.1"/>
    </source>
</evidence>
<evidence type="ECO:0000256" key="11">
    <source>
        <dbReference type="SAM" id="MobiDB-lite"/>
    </source>
</evidence>
<dbReference type="SMART" id="SM00573">
    <property type="entry name" value="HSA"/>
    <property type="match status" value="1"/>
</dbReference>
<feature type="compositionally biased region" description="Polar residues" evidence="11">
    <location>
        <begin position="1622"/>
        <end position="1632"/>
    </location>
</feature>
<reference evidence="15 16" key="1">
    <citation type="submission" date="2020-10" db="EMBL/GenBank/DDBJ databases">
        <authorList>
            <person name="Klimov P.B."/>
            <person name="Dyachkov S.M."/>
            <person name="Chetverikov P.E."/>
        </authorList>
    </citation>
    <scope>NUCLEOTIDE SEQUENCE [LARGE SCALE GENOMIC DNA]</scope>
    <source>
        <strain evidence="15">BMOC 18-1129-001#AD2665</strain>
        <tissue evidence="15">Entire mites</tissue>
    </source>
</reference>
<evidence type="ECO:0000259" key="13">
    <source>
        <dbReference type="PROSITE" id="PS51194"/>
    </source>
</evidence>
<dbReference type="InterPro" id="IPR050520">
    <property type="entry name" value="INO80/SWR1_helicase"/>
</dbReference>
<feature type="compositionally biased region" description="Acidic residues" evidence="11">
    <location>
        <begin position="533"/>
        <end position="585"/>
    </location>
</feature>
<dbReference type="InterPro" id="IPR049730">
    <property type="entry name" value="SNF2/RAD54-like_C"/>
</dbReference>
<feature type="region of interest" description="Disordered" evidence="11">
    <location>
        <begin position="481"/>
        <end position="645"/>
    </location>
</feature>
<comment type="subcellular location">
    <subcellularLocation>
        <location evidence="1">Nucleus</location>
    </subcellularLocation>
</comment>
<gene>
    <name evidence="15" type="primary">PIE1</name>
    <name evidence="15" type="ORF">GZH46_02481</name>
</gene>
<dbReference type="InterPro" id="IPR014001">
    <property type="entry name" value="Helicase_ATP-bd"/>
</dbReference>
<feature type="compositionally biased region" description="Basic and acidic residues" evidence="11">
    <location>
        <begin position="498"/>
        <end position="510"/>
    </location>
</feature>
<evidence type="ECO:0000256" key="1">
    <source>
        <dbReference type="ARBA" id="ARBA00004123"/>
    </source>
</evidence>
<feature type="compositionally biased region" description="Polar residues" evidence="11">
    <location>
        <begin position="98"/>
        <end position="119"/>
    </location>
</feature>
<protein>
    <submittedName>
        <fullName evidence="15">Protein PHOTOPERIOD-INDEPENDENT EARLY FLOWERING 1</fullName>
    </submittedName>
</protein>
<feature type="coiled-coil region" evidence="10">
    <location>
        <begin position="1469"/>
        <end position="1569"/>
    </location>
</feature>
<dbReference type="PANTHER" id="PTHR45685:SF1">
    <property type="entry name" value="HELICASE SRCAP"/>
    <property type="match status" value="1"/>
</dbReference>
<dbReference type="Gene3D" id="3.40.50.10810">
    <property type="entry name" value="Tandem AAA-ATPase domain"/>
    <property type="match status" value="1"/>
</dbReference>
<feature type="compositionally biased region" description="Polar residues" evidence="11">
    <location>
        <begin position="241"/>
        <end position="264"/>
    </location>
</feature>
<dbReference type="SUPFAM" id="SSF52540">
    <property type="entry name" value="P-loop containing nucleoside triphosphate hydrolases"/>
    <property type="match status" value="2"/>
</dbReference>
<dbReference type="InterPro" id="IPR027417">
    <property type="entry name" value="P-loop_NTPase"/>
</dbReference>
<feature type="region of interest" description="Disordered" evidence="11">
    <location>
        <begin position="241"/>
        <end position="322"/>
    </location>
</feature>
<feature type="region of interest" description="Disordered" evidence="11">
    <location>
        <begin position="1607"/>
        <end position="1632"/>
    </location>
</feature>
<evidence type="ECO:0000256" key="6">
    <source>
        <dbReference type="ARBA" id="ARBA00022840"/>
    </source>
</evidence>
<evidence type="ECO:0000259" key="14">
    <source>
        <dbReference type="PROSITE" id="PS51204"/>
    </source>
</evidence>
<evidence type="ECO:0000256" key="8">
    <source>
        <dbReference type="ARBA" id="ARBA00023125"/>
    </source>
</evidence>
<comment type="caution">
    <text evidence="15">The sequence shown here is derived from an EMBL/GenBank/DDBJ whole genome shotgun (WGS) entry which is preliminary data.</text>
</comment>
<evidence type="ECO:0000256" key="3">
    <source>
        <dbReference type="ARBA" id="ARBA00022741"/>
    </source>
</evidence>
<keyword evidence="7" id="KW-0156">Chromatin regulator</keyword>
<name>A0ABQ7S6H5_9ACAR</name>